<dbReference type="EMBL" id="CP034234">
    <property type="protein sequence ID" value="AZK44683.1"/>
    <property type="molecule type" value="Genomic_DNA"/>
</dbReference>
<dbReference type="AlphaFoldDB" id="A0A3Q8S899"/>
<keyword evidence="1 3" id="KW-0808">Transferase</keyword>
<reference evidence="3 4" key="1">
    <citation type="journal article" date="2020" name="Int. J. Syst. Evol. Microbiol.">
        <title>Description of Erysipelothrix piscisicarius sp. nov., an emergent fish pathogen, and assessment of virulence using a tiger barb (Puntigrus tetrazona) infection model.</title>
        <authorList>
            <person name="Pomaranski E.K."/>
            <person name="Griffin M.J."/>
            <person name="Camus A.C."/>
            <person name="Armwood A.R."/>
            <person name="Shelley J."/>
            <person name="Waldbieser G.C."/>
            <person name="LaFrentz B.R."/>
            <person name="Garcia J.C."/>
            <person name="Yanong R."/>
            <person name="Soto E."/>
        </authorList>
    </citation>
    <scope>NUCLEOTIDE SEQUENCE [LARGE SCALE GENOMIC DNA]</scope>
    <source>
        <strain evidence="3 4">15TAL0474</strain>
    </source>
</reference>
<proteinExistence type="predicted"/>
<evidence type="ECO:0000259" key="2">
    <source>
        <dbReference type="Pfam" id="PF01648"/>
    </source>
</evidence>
<accession>A0A3Q8S899</accession>
<dbReference type="InterPro" id="IPR037143">
    <property type="entry name" value="4-PPantetheinyl_Trfase_dom_sf"/>
</dbReference>
<evidence type="ECO:0000313" key="3">
    <source>
        <dbReference type="EMBL" id="AZK44683.1"/>
    </source>
</evidence>
<organism evidence="3 4">
    <name type="scientific">Erysipelothrix piscisicarius</name>
    <dbReference type="NCBI Taxonomy" id="2485784"/>
    <lineage>
        <taxon>Bacteria</taxon>
        <taxon>Bacillati</taxon>
        <taxon>Bacillota</taxon>
        <taxon>Erysipelotrichia</taxon>
        <taxon>Erysipelotrichales</taxon>
        <taxon>Erysipelotrichaceae</taxon>
        <taxon>Erysipelothrix</taxon>
    </lineage>
</organism>
<keyword evidence="4" id="KW-1185">Reference proteome</keyword>
<dbReference type="SUPFAM" id="SSF56214">
    <property type="entry name" value="4'-phosphopantetheinyl transferase"/>
    <property type="match status" value="1"/>
</dbReference>
<evidence type="ECO:0000256" key="1">
    <source>
        <dbReference type="ARBA" id="ARBA00022679"/>
    </source>
</evidence>
<dbReference type="GO" id="GO:0000287">
    <property type="term" value="F:magnesium ion binding"/>
    <property type="evidence" value="ECO:0007669"/>
    <property type="project" value="InterPro"/>
</dbReference>
<feature type="domain" description="4'-phosphopantetheinyl transferase" evidence="2">
    <location>
        <begin position="74"/>
        <end position="146"/>
    </location>
</feature>
<dbReference type="Proteomes" id="UP000278804">
    <property type="component" value="Chromosome"/>
</dbReference>
<evidence type="ECO:0000313" key="4">
    <source>
        <dbReference type="Proteomes" id="UP000278804"/>
    </source>
</evidence>
<dbReference type="RefSeq" id="WP_125164838.1">
    <property type="nucleotide sequence ID" value="NZ_CP034234.1"/>
</dbReference>
<sequence length="176" mass="21020">MENHVIIYQSKNPTSHTLDTCIHDFTDRNQLDDTWYLYKTENGKPVILNNDFYYSKTITDAFSTYAFSLNPLSIDIQKYKEDVNFQKIANRFYHPNEIEFVRQHGIQSFYKLWCLKECYIKFFDLKIEKDFPNFSVLEILENQMKNLTYTSLPLSASYYGSLLTEKKTTFEFIDLD</sequence>
<protein>
    <submittedName>
        <fullName evidence="3">4'-phosphopantetheinyl transferase superfamily protein</fullName>
    </submittedName>
</protein>
<dbReference type="GO" id="GO:0008897">
    <property type="term" value="F:holo-[acyl-carrier-protein] synthase activity"/>
    <property type="evidence" value="ECO:0007669"/>
    <property type="project" value="InterPro"/>
</dbReference>
<name>A0A3Q8S899_9FIRM</name>
<dbReference type="InterPro" id="IPR008278">
    <property type="entry name" value="4-PPantetheinyl_Trfase_dom"/>
</dbReference>
<dbReference type="Gene3D" id="3.90.470.20">
    <property type="entry name" value="4'-phosphopantetheinyl transferase domain"/>
    <property type="match status" value="2"/>
</dbReference>
<gene>
    <name evidence="3" type="ORF">EEI45_08140</name>
</gene>
<dbReference type="KEGG" id="eri:EEI45_08140"/>
<dbReference type="Pfam" id="PF01648">
    <property type="entry name" value="ACPS"/>
    <property type="match status" value="1"/>
</dbReference>